<gene>
    <name evidence="2" type="ORF">ADIS_3924</name>
</gene>
<evidence type="ECO:0000313" key="2">
    <source>
        <dbReference type="EMBL" id="EON75521.1"/>
    </source>
</evidence>
<evidence type="ECO:0000313" key="3">
    <source>
        <dbReference type="Proteomes" id="UP000013909"/>
    </source>
</evidence>
<dbReference type="Proteomes" id="UP000013909">
    <property type="component" value="Unassembled WGS sequence"/>
</dbReference>
<dbReference type="STRING" id="1232681.ADIS_3924"/>
<feature type="transmembrane region" description="Helical" evidence="1">
    <location>
        <begin position="1264"/>
        <end position="1285"/>
    </location>
</feature>
<dbReference type="RefSeq" id="WP_010856051.1">
    <property type="nucleotide sequence ID" value="NZ_AQHR01000104.1"/>
</dbReference>
<feature type="transmembrane region" description="Helical" evidence="1">
    <location>
        <begin position="1291"/>
        <end position="1309"/>
    </location>
</feature>
<comment type="caution">
    <text evidence="2">The sequence shown here is derived from an EMBL/GenBank/DDBJ whole genome shotgun (WGS) entry which is preliminary data.</text>
</comment>
<sequence length="1321" mass="150011">MKFRDLRVWLYVFGFAALVAIYLYQQTRSHKRELESQSIKAVVLGKNNLQSAFFNYQQQFAEYLTRNFYSLTTGELAGQAERVVGFFDASPKFLVHEMSWLSEEESLRLQNEALKGRIVQRDSSASMLVENYYFDLAARIANGSDPFYKLSPNLIQRRFGTNGFSIPADGGKDRLAFLVTHEIPIYRLMEDNIPLRFFDRLFLLDEAGVAVYPGSFRGRPLVDPSELVGGIAGSGKAEETVVNAGELAFKMSFGNEEFEAFLSPFSLAGGQYYLLGLKESSQFTRAAYRIDFGVLSVLVLGLVLILVGIPIIGIFTLSQGDVLTKGKVMGIGLSLIFLALVAGYSLAFVQNQRASGFNGLVLNELETRLVEKFGEYTALLHRYADGTPLDSVYFERNERLDVNEFIQFSSDGYIRRLDIPGVAPVDLSDQSFISIKHRDYVVESQRTPEKVFLSAHYSNATGALEGVVSVFGDDTGSAITFDVATMVADDLSKQRFFVFKPDGKVIMKSTGLELPVNFLQDAIDRDVWVEIQTLLQNNQSGSRARTWEMPLYVNGHGYQAVLRRLDFEGFISPVWVMSLVDKSLQDSLFVLATFETLAFLLPYVVVLGLLVAFVFLARLPPIYLRLREFSFDWYRPSPAKRTQYLYANYILASHLLVYLFVYLVIPLTIFSVFAWSAFITVGACICNFLLLFPQAKRGLGSREFNFLAPALFVWLLLAILVILLTYYSLDGGYFFMSLAAMGILVLAIGLCFLATVGGKMPKLKPDFSGELTGLKKLHFHLTNMWNFVTQLQVEKRIYSLNFLLWITIMGFMPGYVIHRQVFTQEYFLWNHPQGAADSGEGIRLLSGVYRDLVGAHEQLRRINFSRLTSRTDIELKRFLAPDIEAVEASFRLPKQVLRRNGEFERSNEVLQIVFRKIGQTPLLLLGTLLLLGLFFNLIMRISKRIYLVDYLFPLQEKRLPAACVHRKFTFVIGLDNKKIEQWIRYHFFSEWDTVLVVSAIDGFEVKEDVGKYRAVLLNNLHCLADTAQVLEVLERFKAAYFHLDVAVFVSSGLSIQDLIRDGASDAEVVRITEIMKPFLFYVVPLNFHQRVLLLPNDGGEWSSMPEEGRQRFRRMVRSPLFNDPMVYGLTEELIYGENSSALACLLTDELGEDSLETRISQDRYEKCILSIQRYNKAFFINVWSKLNMREKKLCYYFALEGFINYTMRDLLASLLQKGVLKLSPSKDRLLLFSRSFSNFVLSNIDERELEAFKLEEKAKGNSRLVQAASISFVFISVSVIGFYDPNILDRSIAYVSGAIGISGTLFSFFQKGFKNIWSGDA</sequence>
<dbReference type="EMBL" id="AQHR01000104">
    <property type="protein sequence ID" value="EON75521.1"/>
    <property type="molecule type" value="Genomic_DNA"/>
</dbReference>
<keyword evidence="1" id="KW-0812">Transmembrane</keyword>
<feature type="transmembrane region" description="Helical" evidence="1">
    <location>
        <begin position="922"/>
        <end position="939"/>
    </location>
</feature>
<proteinExistence type="predicted"/>
<protein>
    <submittedName>
        <fullName evidence="2">Uncharacterized protein</fullName>
    </submittedName>
</protein>
<feature type="transmembrane region" description="Helical" evidence="1">
    <location>
        <begin position="6"/>
        <end position="24"/>
    </location>
</feature>
<feature type="transmembrane region" description="Helical" evidence="1">
    <location>
        <begin position="671"/>
        <end position="692"/>
    </location>
</feature>
<dbReference type="OrthoDB" id="1113021at2"/>
<feature type="transmembrane region" description="Helical" evidence="1">
    <location>
        <begin position="645"/>
        <end position="665"/>
    </location>
</feature>
<accession>R7ZN43</accession>
<evidence type="ECO:0000256" key="1">
    <source>
        <dbReference type="SAM" id="Phobius"/>
    </source>
</evidence>
<feature type="transmembrane region" description="Helical" evidence="1">
    <location>
        <begin position="328"/>
        <end position="349"/>
    </location>
</feature>
<feature type="transmembrane region" description="Helical" evidence="1">
    <location>
        <begin position="733"/>
        <end position="756"/>
    </location>
</feature>
<keyword evidence="1" id="KW-0472">Membrane</keyword>
<organism evidence="2 3">
    <name type="scientific">Lunatimonas lonarensis</name>
    <dbReference type="NCBI Taxonomy" id="1232681"/>
    <lineage>
        <taxon>Bacteria</taxon>
        <taxon>Pseudomonadati</taxon>
        <taxon>Bacteroidota</taxon>
        <taxon>Cytophagia</taxon>
        <taxon>Cytophagales</taxon>
        <taxon>Cyclobacteriaceae</taxon>
    </lineage>
</organism>
<name>R7ZN43_9BACT</name>
<keyword evidence="1" id="KW-1133">Transmembrane helix</keyword>
<feature type="transmembrane region" description="Helical" evidence="1">
    <location>
        <begin position="704"/>
        <end position="727"/>
    </location>
</feature>
<feature type="transmembrane region" description="Helical" evidence="1">
    <location>
        <begin position="600"/>
        <end position="624"/>
    </location>
</feature>
<keyword evidence="3" id="KW-1185">Reference proteome</keyword>
<feature type="transmembrane region" description="Helical" evidence="1">
    <location>
        <begin position="797"/>
        <end position="817"/>
    </location>
</feature>
<feature type="transmembrane region" description="Helical" evidence="1">
    <location>
        <begin position="292"/>
        <end position="316"/>
    </location>
</feature>
<reference evidence="2 3" key="1">
    <citation type="submission" date="2013-02" db="EMBL/GenBank/DDBJ databases">
        <title>A novel strain isolated from Lonar lake, Maharashtra, India.</title>
        <authorList>
            <person name="Singh A."/>
        </authorList>
    </citation>
    <scope>NUCLEOTIDE SEQUENCE [LARGE SCALE GENOMIC DNA]</scope>
    <source>
        <strain evidence="2 3">AK24</strain>
    </source>
</reference>